<keyword evidence="4" id="KW-0472">Membrane</keyword>
<evidence type="ECO:0000256" key="2">
    <source>
        <dbReference type="ARBA" id="ARBA00006275"/>
    </source>
</evidence>
<dbReference type="AlphaFoldDB" id="A0A979FYV1"/>
<name>A0A979FYV1_CHIPD</name>
<evidence type="ECO:0000313" key="9">
    <source>
        <dbReference type="Proteomes" id="UP000002215"/>
    </source>
</evidence>
<evidence type="ECO:0000256" key="1">
    <source>
        <dbReference type="ARBA" id="ARBA00004442"/>
    </source>
</evidence>
<evidence type="ECO:0000256" key="5">
    <source>
        <dbReference type="ARBA" id="ARBA00023237"/>
    </source>
</evidence>
<feature type="domain" description="SusD-like N-terminal" evidence="7">
    <location>
        <begin position="107"/>
        <end position="238"/>
    </location>
</feature>
<proteinExistence type="inferred from homology"/>
<evidence type="ECO:0000259" key="6">
    <source>
        <dbReference type="Pfam" id="PF07980"/>
    </source>
</evidence>
<dbReference type="RefSeq" id="WP_012787814.1">
    <property type="nucleotide sequence ID" value="NC_013132.1"/>
</dbReference>
<comment type="similarity">
    <text evidence="2">Belongs to the SusD family.</text>
</comment>
<reference evidence="9" key="1">
    <citation type="submission" date="2009-08" db="EMBL/GenBank/DDBJ databases">
        <title>The complete genome of Chitinophaga pinensis DSM 2588.</title>
        <authorList>
            <consortium name="US DOE Joint Genome Institute (JGI-PGF)"/>
            <person name="Lucas S."/>
            <person name="Copeland A."/>
            <person name="Lapidus A."/>
            <person name="Glavina del Rio T."/>
            <person name="Dalin E."/>
            <person name="Tice H."/>
            <person name="Bruce D."/>
            <person name="Goodwin L."/>
            <person name="Pitluck S."/>
            <person name="Kyrpides N."/>
            <person name="Mavromatis K."/>
            <person name="Ivanova N."/>
            <person name="Mikhailova N."/>
            <person name="Sims D."/>
            <person name="Meinche L."/>
            <person name="Brettin T."/>
            <person name="Detter J.C."/>
            <person name="Han C."/>
            <person name="Larimer F."/>
            <person name="Land M."/>
            <person name="Hauser L."/>
            <person name="Markowitz V."/>
            <person name="Cheng J.-F."/>
            <person name="Hugenholtz P."/>
            <person name="Woyke T."/>
            <person name="Wu D."/>
            <person name="Spring S."/>
            <person name="Klenk H.-P."/>
            <person name="Eisen J.A."/>
        </authorList>
    </citation>
    <scope>NUCLEOTIDE SEQUENCE [LARGE SCALE GENOMIC DNA]</scope>
    <source>
        <strain evidence="9">ATCC 43595 / DSM 2588 / LMG 13176 / NBRC 15968 / NCIMB 11800 / UQM 2034</strain>
    </source>
</reference>
<dbReference type="CDD" id="cd08977">
    <property type="entry name" value="SusD"/>
    <property type="match status" value="1"/>
</dbReference>
<dbReference type="Pfam" id="PF14322">
    <property type="entry name" value="SusD-like_3"/>
    <property type="match status" value="1"/>
</dbReference>
<dbReference type="GO" id="GO:0009279">
    <property type="term" value="C:cell outer membrane"/>
    <property type="evidence" value="ECO:0007669"/>
    <property type="project" value="UniProtKB-SubCell"/>
</dbReference>
<organism evidence="8 9">
    <name type="scientific">Chitinophaga pinensis (strain ATCC 43595 / DSM 2588 / LMG 13176 / NBRC 15968 / NCIMB 11800 / UQM 2034)</name>
    <dbReference type="NCBI Taxonomy" id="485918"/>
    <lineage>
        <taxon>Bacteria</taxon>
        <taxon>Pseudomonadati</taxon>
        <taxon>Bacteroidota</taxon>
        <taxon>Chitinophagia</taxon>
        <taxon>Chitinophagales</taxon>
        <taxon>Chitinophagaceae</taxon>
        <taxon>Chitinophaga</taxon>
    </lineage>
</organism>
<dbReference type="Pfam" id="PF07980">
    <property type="entry name" value="SusD_RagB"/>
    <property type="match status" value="1"/>
</dbReference>
<comment type="subcellular location">
    <subcellularLocation>
        <location evidence="1">Cell outer membrane</location>
    </subcellularLocation>
</comment>
<evidence type="ECO:0000313" key="8">
    <source>
        <dbReference type="EMBL" id="ACU57638.1"/>
    </source>
</evidence>
<accession>A0A979FYV1</accession>
<protein>
    <submittedName>
        <fullName evidence="8">RagB/SusD domain protein</fullName>
    </submittedName>
</protein>
<reference evidence="8 9" key="2">
    <citation type="journal article" date="2010" name="Stand. Genomic Sci.">
        <title>Complete genome sequence of Chitinophaga pinensis type strain (UQM 2034).</title>
        <authorList>
            <person name="Glavina Del Rio T."/>
            <person name="Abt B."/>
            <person name="Spring S."/>
            <person name="Lapidus A."/>
            <person name="Nolan M."/>
            <person name="Tice H."/>
            <person name="Copeland A."/>
            <person name="Cheng J.F."/>
            <person name="Chen F."/>
            <person name="Bruce D."/>
            <person name="Goodwin L."/>
            <person name="Pitluck S."/>
            <person name="Ivanova N."/>
            <person name="Mavromatis K."/>
            <person name="Mikhailova N."/>
            <person name="Pati A."/>
            <person name="Chen A."/>
            <person name="Palaniappan K."/>
            <person name="Land M."/>
            <person name="Hauser L."/>
            <person name="Chang Y.J."/>
            <person name="Jeffries C.D."/>
            <person name="Chain P."/>
            <person name="Saunders E."/>
            <person name="Detter J.C."/>
            <person name="Brettin T."/>
            <person name="Rohde M."/>
            <person name="Goker M."/>
            <person name="Bristow J."/>
            <person name="Eisen J.A."/>
            <person name="Markowitz V."/>
            <person name="Hugenholtz P."/>
            <person name="Kyrpides N.C."/>
            <person name="Klenk H.P."/>
            <person name="Lucas S."/>
        </authorList>
    </citation>
    <scope>NUCLEOTIDE SEQUENCE [LARGE SCALE GENOMIC DNA]</scope>
    <source>
        <strain evidence="9">ATCC 43595 / DSM 2588 / LMG 13176 / NBRC 15968 / NCIMB 11800 / UQM 2034</strain>
    </source>
</reference>
<dbReference type="InterPro" id="IPR011990">
    <property type="entry name" value="TPR-like_helical_dom_sf"/>
</dbReference>
<evidence type="ECO:0000256" key="4">
    <source>
        <dbReference type="ARBA" id="ARBA00023136"/>
    </source>
</evidence>
<dbReference type="EMBL" id="CP001699">
    <property type="protein sequence ID" value="ACU57638.1"/>
    <property type="molecule type" value="Genomic_DNA"/>
</dbReference>
<dbReference type="Proteomes" id="UP000002215">
    <property type="component" value="Chromosome"/>
</dbReference>
<keyword evidence="5" id="KW-0998">Cell outer membrane</keyword>
<evidence type="ECO:0000256" key="3">
    <source>
        <dbReference type="ARBA" id="ARBA00022729"/>
    </source>
</evidence>
<dbReference type="InterPro" id="IPR033985">
    <property type="entry name" value="SusD-like_N"/>
</dbReference>
<sequence>MLPNHLFSIWEISKRIIVLILLAIGPIGCKKLIEVDPPVNSIIGNEIYNSDATASSVLTGIYTDMSNAGVFCGSNSISLRAGLSADELVATTEPSDILNRIYTNSLTNNGDQLFWTDLYTYVFRVNSAIEGISQSQNITQSTKRQLLGEAKFLRAFFYFYLINFYGDVPLLLSTDIKVNNVASRTSTDEVYKQVIADLIEAKESLSTMYLAANLSTESNERLRPNKFVASALLARVYLYVEKWDLAEQEANFVIDGTSKYTLESLTNVFLKDSREAIWQLQPVNAGMNTFDAAVFVLAAGDGRPEGPDGQAFSRPVYLSNQLCENFELSDRRKLLWIGNANSNGRVYPYAFKYKAWIFGVERTEYLVVFRLAELYLIRSESRLMQGRLTGDNSAETDLNIIRRRSGLENLHSSDKLTMLTYILNEKRSEFFTEWGHRWLDLKRTGKIDQVMILAAPLKGGSWTSYKALYPIPVNDIKRNPSLRGHQNPGYPEI</sequence>
<dbReference type="KEGG" id="cpi:Cpin_0135"/>
<dbReference type="SUPFAM" id="SSF48452">
    <property type="entry name" value="TPR-like"/>
    <property type="match status" value="1"/>
</dbReference>
<keyword evidence="3" id="KW-0732">Signal</keyword>
<dbReference type="OrthoDB" id="625727at2"/>
<evidence type="ECO:0000259" key="7">
    <source>
        <dbReference type="Pfam" id="PF14322"/>
    </source>
</evidence>
<dbReference type="Gene3D" id="1.25.40.390">
    <property type="match status" value="1"/>
</dbReference>
<dbReference type="InterPro" id="IPR012944">
    <property type="entry name" value="SusD_RagB_dom"/>
</dbReference>
<gene>
    <name evidence="8" type="ordered locus">Cpin_0135</name>
</gene>
<feature type="domain" description="RagB/SusD" evidence="6">
    <location>
        <begin position="362"/>
        <end position="490"/>
    </location>
</feature>